<comment type="similarity">
    <text evidence="2 9">Belongs to the sulfotransferase 2 family.</text>
</comment>
<evidence type="ECO:0000256" key="5">
    <source>
        <dbReference type="ARBA" id="ARBA00022989"/>
    </source>
</evidence>
<evidence type="ECO:0000256" key="1">
    <source>
        <dbReference type="ARBA" id="ARBA00004323"/>
    </source>
</evidence>
<keyword evidence="8 9" id="KW-0325">Glycoprotein</keyword>
<keyword evidence="6 9" id="KW-0333">Golgi apparatus</keyword>
<dbReference type="GeneID" id="110980517"/>
<protein>
    <recommendedName>
        <fullName evidence="9">Carbohydrate sulfotransferase</fullName>
        <ecNumber evidence="9">2.8.2.-</ecNumber>
    </recommendedName>
</protein>
<reference evidence="11" key="1">
    <citation type="submission" date="2025-08" db="UniProtKB">
        <authorList>
            <consortium name="RefSeq"/>
        </authorList>
    </citation>
    <scope>IDENTIFICATION</scope>
</reference>
<evidence type="ECO:0000256" key="7">
    <source>
        <dbReference type="ARBA" id="ARBA00023136"/>
    </source>
</evidence>
<keyword evidence="10" id="KW-1185">Reference proteome</keyword>
<proteinExistence type="inferred from homology"/>
<evidence type="ECO:0000313" key="10">
    <source>
        <dbReference type="Proteomes" id="UP000694845"/>
    </source>
</evidence>
<organism evidence="10 11">
    <name type="scientific">Acanthaster planci</name>
    <name type="common">Crown-of-thorns starfish</name>
    <dbReference type="NCBI Taxonomy" id="133434"/>
    <lineage>
        <taxon>Eukaryota</taxon>
        <taxon>Metazoa</taxon>
        <taxon>Echinodermata</taxon>
        <taxon>Eleutherozoa</taxon>
        <taxon>Asterozoa</taxon>
        <taxon>Asteroidea</taxon>
        <taxon>Valvatacea</taxon>
        <taxon>Valvatida</taxon>
        <taxon>Acanthasteridae</taxon>
        <taxon>Acanthaster</taxon>
    </lineage>
</organism>
<keyword evidence="9" id="KW-0735">Signal-anchor</keyword>
<evidence type="ECO:0000256" key="6">
    <source>
        <dbReference type="ARBA" id="ARBA00023034"/>
    </source>
</evidence>
<dbReference type="OMA" id="MCHPCLL"/>
<dbReference type="GO" id="GO:0016051">
    <property type="term" value="P:carbohydrate biosynthetic process"/>
    <property type="evidence" value="ECO:0007669"/>
    <property type="project" value="InterPro"/>
</dbReference>
<dbReference type="GO" id="GO:0000139">
    <property type="term" value="C:Golgi membrane"/>
    <property type="evidence" value="ECO:0007669"/>
    <property type="project" value="UniProtKB-SubCell"/>
</dbReference>
<dbReference type="OrthoDB" id="2019940at2759"/>
<comment type="subcellular location">
    <subcellularLocation>
        <location evidence="1 9">Golgi apparatus membrane</location>
        <topology evidence="1 9">Single-pass type II membrane protein</topology>
    </subcellularLocation>
</comment>
<accession>A0A8B7YND6</accession>
<evidence type="ECO:0000256" key="9">
    <source>
        <dbReference type="RuleBase" id="RU364020"/>
    </source>
</evidence>
<gene>
    <name evidence="11" type="primary">LOC110980517</name>
</gene>
<dbReference type="RefSeq" id="XP_022092966.1">
    <property type="nucleotide sequence ID" value="XM_022237274.1"/>
</dbReference>
<dbReference type="EC" id="2.8.2.-" evidence="9"/>
<dbReference type="InterPro" id="IPR018011">
    <property type="entry name" value="Carb_sulfotrans_8-10"/>
</dbReference>
<dbReference type="Pfam" id="PF03567">
    <property type="entry name" value="Sulfotransfer_2"/>
    <property type="match status" value="1"/>
</dbReference>
<keyword evidence="4" id="KW-0812">Transmembrane</keyword>
<dbReference type="GO" id="GO:0008146">
    <property type="term" value="F:sulfotransferase activity"/>
    <property type="evidence" value="ECO:0007669"/>
    <property type="project" value="InterPro"/>
</dbReference>
<evidence type="ECO:0000313" key="11">
    <source>
        <dbReference type="RefSeq" id="XP_022092966.1"/>
    </source>
</evidence>
<evidence type="ECO:0000256" key="3">
    <source>
        <dbReference type="ARBA" id="ARBA00022679"/>
    </source>
</evidence>
<sequence>MCLALQVNIDEWLQEQDFQRRRVKSTCDTLRHQGIPDLHYNLTRDVLRKLDHLLVLDSHKLIYCYIPKVGCTGWKRIFLLLLGRFQKMEDISNNRAHYTKIPRLSQYSMKEAKRRLDEYTTIMFTREPLQRVISCYRDKFERESAENRLIQRAVFEKLRPYLNSTKSVAGRGTFTKVQFAEFVRYVSDPRSVFHSYDATEHWKEMYKMCHPCLLRYNYTGRFEHLTRDSDIILEETGLRKFVSFPKSTNPTNTSGQATLEKYMSQLQEADITALKHRYEIDTLFGSMS</sequence>
<dbReference type="KEGG" id="aplc:110980517"/>
<name>A0A8B7YND6_ACAPL</name>
<dbReference type="PANTHER" id="PTHR12137">
    <property type="entry name" value="CARBOHYDRATE SULFOTRANSFERASE"/>
    <property type="match status" value="1"/>
</dbReference>
<keyword evidence="5" id="KW-1133">Transmembrane helix</keyword>
<dbReference type="InterPro" id="IPR005331">
    <property type="entry name" value="Sulfotransferase"/>
</dbReference>
<dbReference type="AlphaFoldDB" id="A0A8B7YND6"/>
<evidence type="ECO:0000256" key="8">
    <source>
        <dbReference type="ARBA" id="ARBA00023180"/>
    </source>
</evidence>
<keyword evidence="9" id="KW-0119">Carbohydrate metabolism</keyword>
<dbReference type="PANTHER" id="PTHR12137:SF54">
    <property type="entry name" value="CARBOHYDRATE SULFOTRANSFERASE"/>
    <property type="match status" value="1"/>
</dbReference>
<dbReference type="Proteomes" id="UP000694845">
    <property type="component" value="Unplaced"/>
</dbReference>
<keyword evidence="3 9" id="KW-0808">Transferase</keyword>
<evidence type="ECO:0000256" key="4">
    <source>
        <dbReference type="ARBA" id="ARBA00022692"/>
    </source>
</evidence>
<keyword evidence="7" id="KW-0472">Membrane</keyword>
<evidence type="ECO:0000256" key="2">
    <source>
        <dbReference type="ARBA" id="ARBA00006339"/>
    </source>
</evidence>